<dbReference type="InterPro" id="IPR004859">
    <property type="entry name" value="Xrn1_N"/>
</dbReference>
<feature type="domain" description="Xrn1 N-terminal" evidence="1">
    <location>
        <begin position="42"/>
        <end position="125"/>
    </location>
</feature>
<dbReference type="InterPro" id="IPR027073">
    <property type="entry name" value="5_3_exoribonuclease"/>
</dbReference>
<sequence length="126" mass="14379">MEKVNTIAPRHTLVLAVDGVAPVAKIQQQRQRRYRSAQENVDPVFDTARISPGTPLMKRLDEQLRLWLNINKSMLPQTVIYSSYMVRGEGEHKILYYFRNGDIPTIHGGAHIVDGVDADLYMLFLV</sequence>
<dbReference type="EMBL" id="BART01014058">
    <property type="protein sequence ID" value="GAG84327.1"/>
    <property type="molecule type" value="Genomic_DNA"/>
</dbReference>
<dbReference type="GO" id="GO:0000956">
    <property type="term" value="P:nuclear-transcribed mRNA catabolic process"/>
    <property type="evidence" value="ECO:0007669"/>
    <property type="project" value="TreeGrafter"/>
</dbReference>
<dbReference type="Gene3D" id="3.40.50.12390">
    <property type="match status" value="1"/>
</dbReference>
<dbReference type="PANTHER" id="PTHR12341">
    <property type="entry name" value="5'-&gt;3' EXORIBONUCLEASE"/>
    <property type="match status" value="1"/>
</dbReference>
<name>X1BT57_9ZZZZ</name>
<evidence type="ECO:0000313" key="2">
    <source>
        <dbReference type="EMBL" id="GAG84327.1"/>
    </source>
</evidence>
<dbReference type="GO" id="GO:0004534">
    <property type="term" value="F:5'-3' RNA exonuclease activity"/>
    <property type="evidence" value="ECO:0007669"/>
    <property type="project" value="TreeGrafter"/>
</dbReference>
<dbReference type="AlphaFoldDB" id="X1BT57"/>
<gene>
    <name evidence="2" type="ORF">S01H4_28327</name>
</gene>
<comment type="caution">
    <text evidence="2">The sequence shown here is derived from an EMBL/GenBank/DDBJ whole genome shotgun (WGS) entry which is preliminary data.</text>
</comment>
<feature type="domain" description="Xrn1 N-terminal" evidence="1">
    <location>
        <begin position="4"/>
        <end position="40"/>
    </location>
</feature>
<accession>X1BT57</accession>
<dbReference type="Pfam" id="PF03159">
    <property type="entry name" value="XRN_N"/>
    <property type="match status" value="2"/>
</dbReference>
<dbReference type="GO" id="GO:0005634">
    <property type="term" value="C:nucleus"/>
    <property type="evidence" value="ECO:0007669"/>
    <property type="project" value="TreeGrafter"/>
</dbReference>
<proteinExistence type="predicted"/>
<protein>
    <recommendedName>
        <fullName evidence="1">Xrn1 N-terminal domain-containing protein</fullName>
    </recommendedName>
</protein>
<reference evidence="2" key="1">
    <citation type="journal article" date="2014" name="Front. Microbiol.">
        <title>High frequency of phylogenetically diverse reductive dehalogenase-homologous genes in deep subseafloor sedimentary metagenomes.</title>
        <authorList>
            <person name="Kawai M."/>
            <person name="Futagami T."/>
            <person name="Toyoda A."/>
            <person name="Takaki Y."/>
            <person name="Nishi S."/>
            <person name="Hori S."/>
            <person name="Arai W."/>
            <person name="Tsubouchi T."/>
            <person name="Morono Y."/>
            <person name="Uchiyama I."/>
            <person name="Ito T."/>
            <person name="Fujiyama A."/>
            <person name="Inagaki F."/>
            <person name="Takami H."/>
        </authorList>
    </citation>
    <scope>NUCLEOTIDE SEQUENCE</scope>
    <source>
        <strain evidence="2">Expedition CK06-06</strain>
    </source>
</reference>
<organism evidence="2">
    <name type="scientific">marine sediment metagenome</name>
    <dbReference type="NCBI Taxonomy" id="412755"/>
    <lineage>
        <taxon>unclassified sequences</taxon>
        <taxon>metagenomes</taxon>
        <taxon>ecological metagenomes</taxon>
    </lineage>
</organism>
<dbReference type="GO" id="GO:0003723">
    <property type="term" value="F:RNA binding"/>
    <property type="evidence" value="ECO:0007669"/>
    <property type="project" value="TreeGrafter"/>
</dbReference>
<evidence type="ECO:0000259" key="1">
    <source>
        <dbReference type="Pfam" id="PF03159"/>
    </source>
</evidence>